<comment type="caution">
    <text evidence="6">The sequence shown here is derived from an EMBL/GenBank/DDBJ whole genome shotgun (WGS) entry which is preliminary data.</text>
</comment>
<evidence type="ECO:0000313" key="7">
    <source>
        <dbReference type="Proteomes" id="UP001172728"/>
    </source>
</evidence>
<evidence type="ECO:0000256" key="3">
    <source>
        <dbReference type="ARBA" id="ARBA00022741"/>
    </source>
</evidence>
<keyword evidence="3" id="KW-0547">Nucleotide-binding</keyword>
<name>A0ABT8G6W5_9MICO</name>
<evidence type="ECO:0000259" key="5">
    <source>
        <dbReference type="PROSITE" id="PS50893"/>
    </source>
</evidence>
<keyword evidence="4 6" id="KW-0067">ATP-binding</keyword>
<dbReference type="InterPro" id="IPR003593">
    <property type="entry name" value="AAA+_ATPase"/>
</dbReference>
<dbReference type="Pfam" id="PF00005">
    <property type="entry name" value="ABC_tran"/>
    <property type="match status" value="1"/>
</dbReference>
<protein>
    <submittedName>
        <fullName evidence="6">ATP-binding cassette domain-containing protein</fullName>
    </submittedName>
</protein>
<proteinExistence type="inferred from homology"/>
<dbReference type="GO" id="GO:0005524">
    <property type="term" value="F:ATP binding"/>
    <property type="evidence" value="ECO:0007669"/>
    <property type="project" value="UniProtKB-KW"/>
</dbReference>
<evidence type="ECO:0000256" key="1">
    <source>
        <dbReference type="ARBA" id="ARBA00005417"/>
    </source>
</evidence>
<accession>A0ABT8G6W5</accession>
<gene>
    <name evidence="6" type="ORF">QQX09_03280</name>
</gene>
<dbReference type="PROSITE" id="PS50893">
    <property type="entry name" value="ABC_TRANSPORTER_2"/>
    <property type="match status" value="1"/>
</dbReference>
<dbReference type="Proteomes" id="UP001172728">
    <property type="component" value="Unassembled WGS sequence"/>
</dbReference>
<feature type="domain" description="ABC transporter" evidence="5">
    <location>
        <begin position="6"/>
        <end position="230"/>
    </location>
</feature>
<evidence type="ECO:0000256" key="4">
    <source>
        <dbReference type="ARBA" id="ARBA00022840"/>
    </source>
</evidence>
<dbReference type="InterPro" id="IPR003439">
    <property type="entry name" value="ABC_transporter-like_ATP-bd"/>
</dbReference>
<dbReference type="Gene3D" id="3.40.50.300">
    <property type="entry name" value="P-loop containing nucleotide triphosphate hydrolases"/>
    <property type="match status" value="1"/>
</dbReference>
<dbReference type="SUPFAM" id="SSF52540">
    <property type="entry name" value="P-loop containing nucleoside triphosphate hydrolases"/>
    <property type="match status" value="1"/>
</dbReference>
<comment type="similarity">
    <text evidence="1">Belongs to the ABC transporter superfamily.</text>
</comment>
<organism evidence="6 7">
    <name type="scientific">Demequina litoralis</name>
    <dbReference type="NCBI Taxonomy" id="3051660"/>
    <lineage>
        <taxon>Bacteria</taxon>
        <taxon>Bacillati</taxon>
        <taxon>Actinomycetota</taxon>
        <taxon>Actinomycetes</taxon>
        <taxon>Micrococcales</taxon>
        <taxon>Demequinaceae</taxon>
        <taxon>Demequina</taxon>
    </lineage>
</organism>
<sequence>MDGPRIEIVGLTKRFGAVTAVEDASFAAEPGRVTGFLGPNGAGKSTTLRALLGLVSPTAGDALIGGRRYRDVARPATVVGAQLEPAFHPGRTARDHLRTVAPLAGKDDARCDEALAAVGMTEAADRRVGGFSMGMRQRLGLATALLGEPAALVLDEPANGLDPAGITWMRGFVRDFAARGGTVLLSSHLLGEVEQTVDDVVVIARGRIRHASSLSDLRALAHPAATLRSPDAARLAALARDWADARLASPTELVVPRAGAAEVGARAFAAGVEVHGLAETGETLEQVFLRLTEEAA</sequence>
<dbReference type="RefSeq" id="WP_301131292.1">
    <property type="nucleotide sequence ID" value="NZ_JAUHPW010000002.1"/>
</dbReference>
<dbReference type="SMART" id="SM00382">
    <property type="entry name" value="AAA"/>
    <property type="match status" value="1"/>
</dbReference>
<evidence type="ECO:0000313" key="6">
    <source>
        <dbReference type="EMBL" id="MDN4474875.1"/>
    </source>
</evidence>
<evidence type="ECO:0000256" key="2">
    <source>
        <dbReference type="ARBA" id="ARBA00022448"/>
    </source>
</evidence>
<keyword evidence="2" id="KW-0813">Transport</keyword>
<dbReference type="PANTHER" id="PTHR43335:SF4">
    <property type="entry name" value="ABC TRANSPORTER, ATP-BINDING PROTEIN"/>
    <property type="match status" value="1"/>
</dbReference>
<reference evidence="6" key="1">
    <citation type="submission" date="2023-06" db="EMBL/GenBank/DDBJ databases">
        <title>Sysu t00192.</title>
        <authorList>
            <person name="Gao L."/>
            <person name="Fang B.-Z."/>
            <person name="Li W.-J."/>
        </authorList>
    </citation>
    <scope>NUCLEOTIDE SEQUENCE</scope>
    <source>
        <strain evidence="6">SYSU T00192</strain>
    </source>
</reference>
<dbReference type="PANTHER" id="PTHR43335">
    <property type="entry name" value="ABC TRANSPORTER, ATP-BINDING PROTEIN"/>
    <property type="match status" value="1"/>
</dbReference>
<dbReference type="EMBL" id="JAUHPW010000002">
    <property type="protein sequence ID" value="MDN4474875.1"/>
    <property type="molecule type" value="Genomic_DNA"/>
</dbReference>
<dbReference type="InterPro" id="IPR027417">
    <property type="entry name" value="P-loop_NTPase"/>
</dbReference>
<keyword evidence="7" id="KW-1185">Reference proteome</keyword>